<feature type="region of interest" description="Disordered" evidence="2">
    <location>
        <begin position="24"/>
        <end position="157"/>
    </location>
</feature>
<dbReference type="GO" id="GO:0005737">
    <property type="term" value="C:cytoplasm"/>
    <property type="evidence" value="ECO:0007669"/>
    <property type="project" value="TreeGrafter"/>
</dbReference>
<feature type="compositionally biased region" description="Polar residues" evidence="2">
    <location>
        <begin position="773"/>
        <end position="783"/>
    </location>
</feature>
<evidence type="ECO:0000256" key="1">
    <source>
        <dbReference type="SAM" id="Coils"/>
    </source>
</evidence>
<feature type="chain" id="PRO_5042183404" evidence="3">
    <location>
        <begin position="29"/>
        <end position="1026"/>
    </location>
</feature>
<dbReference type="PANTHER" id="PTHR45615:SF40">
    <property type="entry name" value="MYOSIN HEAVY CHAIN, NON-MUSCLE"/>
    <property type="match status" value="1"/>
</dbReference>
<feature type="compositionally biased region" description="Basic and acidic residues" evidence="2">
    <location>
        <begin position="92"/>
        <end position="104"/>
    </location>
</feature>
<feature type="region of interest" description="Disordered" evidence="2">
    <location>
        <begin position="679"/>
        <end position="931"/>
    </location>
</feature>
<keyword evidence="3" id="KW-0732">Signal</keyword>
<proteinExistence type="predicted"/>
<reference evidence="4 5" key="1">
    <citation type="journal article" date="2021" name="Sci. Rep.">
        <title>The genome of the diatom Chaetoceros tenuissimus carries an ancient integrated fragment of an extant virus.</title>
        <authorList>
            <person name="Hongo Y."/>
            <person name="Kimura K."/>
            <person name="Takaki Y."/>
            <person name="Yoshida Y."/>
            <person name="Baba S."/>
            <person name="Kobayashi G."/>
            <person name="Nagasaki K."/>
            <person name="Hano T."/>
            <person name="Tomaru Y."/>
        </authorList>
    </citation>
    <scope>NUCLEOTIDE SEQUENCE [LARGE SCALE GENOMIC DNA]</scope>
    <source>
        <strain evidence="4 5">NIES-3715</strain>
    </source>
</reference>
<name>A0AAD3GZM7_9STRA</name>
<dbReference type="Proteomes" id="UP001054902">
    <property type="component" value="Unassembled WGS sequence"/>
</dbReference>
<feature type="compositionally biased region" description="Acidic residues" evidence="2">
    <location>
        <begin position="815"/>
        <end position="825"/>
    </location>
</feature>
<dbReference type="EMBL" id="BLLK01000020">
    <property type="protein sequence ID" value="GFH44945.1"/>
    <property type="molecule type" value="Genomic_DNA"/>
</dbReference>
<dbReference type="GO" id="GO:0016460">
    <property type="term" value="C:myosin II complex"/>
    <property type="evidence" value="ECO:0007669"/>
    <property type="project" value="TreeGrafter"/>
</dbReference>
<evidence type="ECO:0000313" key="5">
    <source>
        <dbReference type="Proteomes" id="UP001054902"/>
    </source>
</evidence>
<feature type="compositionally biased region" description="Basic and acidic residues" evidence="2">
    <location>
        <begin position="912"/>
        <end position="930"/>
    </location>
</feature>
<gene>
    <name evidence="4" type="ORF">CTEN210_01419</name>
</gene>
<feature type="compositionally biased region" description="Basic and acidic residues" evidence="2">
    <location>
        <begin position="686"/>
        <end position="701"/>
    </location>
</feature>
<evidence type="ECO:0000256" key="3">
    <source>
        <dbReference type="SAM" id="SignalP"/>
    </source>
</evidence>
<dbReference type="GO" id="GO:0000146">
    <property type="term" value="F:microfilament motor activity"/>
    <property type="evidence" value="ECO:0007669"/>
    <property type="project" value="TreeGrafter"/>
</dbReference>
<feature type="compositionally biased region" description="Acidic residues" evidence="2">
    <location>
        <begin position="873"/>
        <end position="882"/>
    </location>
</feature>
<dbReference type="PANTHER" id="PTHR45615">
    <property type="entry name" value="MYOSIN HEAVY CHAIN, NON-MUSCLE"/>
    <property type="match status" value="1"/>
</dbReference>
<protein>
    <submittedName>
        <fullName evidence="4">Uncharacterized protein</fullName>
    </submittedName>
</protein>
<keyword evidence="1" id="KW-0175">Coiled coil</keyword>
<feature type="compositionally biased region" description="Pro residues" evidence="2">
    <location>
        <begin position="702"/>
        <end position="712"/>
    </location>
</feature>
<accession>A0AAD3GZM7</accession>
<dbReference type="GO" id="GO:0051015">
    <property type="term" value="F:actin filament binding"/>
    <property type="evidence" value="ECO:0007669"/>
    <property type="project" value="TreeGrafter"/>
</dbReference>
<sequence length="1026" mass="117930">MMFQRILVAHVLLFSTAIFISSTSQVNASSVPSTPSKGPGWFSKIVGANIPEDEDQHESQGNMSQPPPPQIMNSGLPNKAFMPPPPPPPKNANDKSDDGKDASKKTPPPPQQQTNTQQQEKVEEFPNQHWNNGPNMPPPPQGWHYPQPQQWEHPEMDNNYEYNAPNQYYDYQSEIDHLVNTQQDLYTQIQNLTSTLVESERTNELHQSQIDLLMEQVADAEAYASAESNAALEFKANCTKLGETIHQIQSNIVSLEEQCRDWNEKSNCQQEEISVLKQKLKKKERELESMACGIEMARLEKQKEEYQAEVARKKSQKSKGFFAWLFGWGYDDDTTDESDEELEKLQEQARSTLLNALQAERANVEELEEALAMTQQNNSAIAEMVESRDSLIDELNDRVAVFEEDKVVLKAALRQLQKEMKEEAPKTKKLLGDLKVAKKNVKTLEGEIEGLKTNHTKELASFNEKLRLKDSQINETDSRMSMISVYVDQLEERLASFAMARRDIAIREEKCEELVNKTAAMEIEMDSLQNEMKLVSEEKEALEEEKAELLDRTTKLELEVSTLTDSIDELKNTISKLESELEEAETKSRETLSDLVAREKDLDNLKVLEEETKKKLEEQDGMISKSADIIFSLQKDLEELTYEKDFGAEKIVDLESQLSVATAQLEELKEQLESKEYAIESLNQELDSRQVSSEDIHEEKFQPPPPPPPPMSQEPVDDDEMYQHQRYGYEYQQSGETTQEEYNEEKIYSQYQLPTESEQGYSTNEEPVPCPSTDCNQVETPTFESYDDEESPIVEEQEPLEEETPTYHEQKFDEGWDLEDAESSENEIVNARGGEQEDYMDLDESSELEVEENDDEEVEDDEDSSSITNEKESFDDEAVEACEENKEKEEVSDMTSSNDKIEEEVKDDNEVDQEKPSLELKEPQFPDGKPKIQKRNVPLRSVRKQISQVTGIHGFFTPKRHERRENVPFRDERKQISKATGIHGFFTPSSKRPQKTNKKQIIWLHIDLADHQSYNYFAIRIQSTFF</sequence>
<organism evidence="4 5">
    <name type="scientific">Chaetoceros tenuissimus</name>
    <dbReference type="NCBI Taxonomy" id="426638"/>
    <lineage>
        <taxon>Eukaryota</taxon>
        <taxon>Sar</taxon>
        <taxon>Stramenopiles</taxon>
        <taxon>Ochrophyta</taxon>
        <taxon>Bacillariophyta</taxon>
        <taxon>Coscinodiscophyceae</taxon>
        <taxon>Chaetocerotophycidae</taxon>
        <taxon>Chaetocerotales</taxon>
        <taxon>Chaetocerotaceae</taxon>
        <taxon>Chaetoceros</taxon>
    </lineage>
</organism>
<feature type="compositionally biased region" description="Polar residues" evidence="2">
    <location>
        <begin position="749"/>
        <end position="765"/>
    </location>
</feature>
<evidence type="ECO:0000313" key="4">
    <source>
        <dbReference type="EMBL" id="GFH44945.1"/>
    </source>
</evidence>
<feature type="coiled-coil region" evidence="1">
    <location>
        <begin position="245"/>
        <end position="454"/>
    </location>
</feature>
<feature type="compositionally biased region" description="Acidic residues" evidence="2">
    <location>
        <begin position="836"/>
        <end position="864"/>
    </location>
</feature>
<evidence type="ECO:0000256" key="2">
    <source>
        <dbReference type="SAM" id="MobiDB-lite"/>
    </source>
</evidence>
<feature type="compositionally biased region" description="Polar residues" evidence="2">
    <location>
        <begin position="24"/>
        <end position="36"/>
    </location>
</feature>
<comment type="caution">
    <text evidence="4">The sequence shown here is derived from an EMBL/GenBank/DDBJ whole genome shotgun (WGS) entry which is preliminary data.</text>
</comment>
<dbReference type="GO" id="GO:0032982">
    <property type="term" value="C:myosin filament"/>
    <property type="evidence" value="ECO:0007669"/>
    <property type="project" value="TreeGrafter"/>
</dbReference>
<feature type="coiled-coil region" evidence="1">
    <location>
        <begin position="511"/>
        <end position="619"/>
    </location>
</feature>
<feature type="compositionally biased region" description="Acidic residues" evidence="2">
    <location>
        <begin position="901"/>
        <end position="911"/>
    </location>
</feature>
<feature type="compositionally biased region" description="Basic and acidic residues" evidence="2">
    <location>
        <begin position="805"/>
        <end position="814"/>
    </location>
</feature>
<feature type="signal peptide" evidence="3">
    <location>
        <begin position="1"/>
        <end position="28"/>
    </location>
</feature>
<feature type="compositionally biased region" description="Acidic residues" evidence="2">
    <location>
        <begin position="785"/>
        <end position="804"/>
    </location>
</feature>
<keyword evidence="5" id="KW-1185">Reference proteome</keyword>
<dbReference type="AlphaFoldDB" id="A0AAD3GZM7"/>